<accession>A0A0F8X910</accession>
<proteinExistence type="predicted"/>
<evidence type="ECO:0000313" key="1">
    <source>
        <dbReference type="EMBL" id="KKK65617.1"/>
    </source>
</evidence>
<organism evidence="1">
    <name type="scientific">marine sediment metagenome</name>
    <dbReference type="NCBI Taxonomy" id="412755"/>
    <lineage>
        <taxon>unclassified sequences</taxon>
        <taxon>metagenomes</taxon>
        <taxon>ecological metagenomes</taxon>
    </lineage>
</organism>
<sequence>LTVVRGIRGSTAATHDAGTQIDVFKPESVIVRAARKQTAFKLARAGQFKRVSFDGVRIESLPDVLPSVVQDLESIDFLVLGGV</sequence>
<feature type="non-terminal residue" evidence="1">
    <location>
        <position position="1"/>
    </location>
</feature>
<reference evidence="1" key="1">
    <citation type="journal article" date="2015" name="Nature">
        <title>Complex archaea that bridge the gap between prokaryotes and eukaryotes.</title>
        <authorList>
            <person name="Spang A."/>
            <person name="Saw J.H."/>
            <person name="Jorgensen S.L."/>
            <person name="Zaremba-Niedzwiedzka K."/>
            <person name="Martijn J."/>
            <person name="Lind A.E."/>
            <person name="van Eijk R."/>
            <person name="Schleper C."/>
            <person name="Guy L."/>
            <person name="Ettema T.J."/>
        </authorList>
    </citation>
    <scope>NUCLEOTIDE SEQUENCE</scope>
</reference>
<gene>
    <name evidence="1" type="ORF">LCGC14_2972320</name>
</gene>
<protein>
    <submittedName>
        <fullName evidence="1">Uncharacterized protein</fullName>
    </submittedName>
</protein>
<dbReference type="EMBL" id="LAZR01060462">
    <property type="protein sequence ID" value="KKK65617.1"/>
    <property type="molecule type" value="Genomic_DNA"/>
</dbReference>
<dbReference type="AlphaFoldDB" id="A0A0F8X910"/>
<name>A0A0F8X910_9ZZZZ</name>
<comment type="caution">
    <text evidence="1">The sequence shown here is derived from an EMBL/GenBank/DDBJ whole genome shotgun (WGS) entry which is preliminary data.</text>
</comment>